<dbReference type="InterPro" id="IPR036188">
    <property type="entry name" value="FAD/NAD-bd_sf"/>
</dbReference>
<dbReference type="Gene3D" id="3.30.9.10">
    <property type="entry name" value="D-Amino Acid Oxidase, subunit A, domain 2"/>
    <property type="match status" value="1"/>
</dbReference>
<dbReference type="PANTHER" id="PTHR13847">
    <property type="entry name" value="SARCOSINE DEHYDROGENASE-RELATED"/>
    <property type="match status" value="1"/>
</dbReference>
<dbReference type="EMBL" id="JAGFBS010000065">
    <property type="protein sequence ID" value="KAG6369806.1"/>
    <property type="molecule type" value="Genomic_DNA"/>
</dbReference>
<sequence length="588" mass="64091">MGNCISRFQLVQSTDEGHSEKCGNASGLPSCSVFPIQEPTQSFWTFPPSSIATHVSSDNFPTHADVVIIGSGISGASFARTLLGFSQERDDNSDPLSVVMLEAQETCSGATGRNGGHINPPIYHDYEDLKRSLGKAAAQQIMRFRLAHLDVLLETAKTEADGADCREVESVDVFFDDTVFAEAKRKLSVFEEDMPEEASANRIWEGEDAQKRYNLSALAVGCVTTRAGAVHPYRFVTDILSRLLEEYPKDFQLFTNTPCVSVTEPSSTNPFYSLTTSRGELSTFHVVHLTNAYVGGLVPGLADVVYRVRETMSAQRPGRALQFQSYGDRDGQKNHGKRSYVFFDSPEQKGFDYLTQIPDGEHELMFGGGREALPETDAKNGQACRPTPRGLYDVHSAAHVSGALPIYFGATNWGAEAVSAVESLASDVQEDAQRQLRDPWAAGRVKAIWSGVLSVSVDEFPWVGRIPSAISGRRSPTTGMAVSEKGKRARMADPGEWIAAGYSGEGMVHAWLCARALALMVLGLDTVGDVEVEGYYGAGQTVDEWLPACYRITVARLRNARKERKGLRSGGETVVRGGVGKMKIYKSV</sequence>
<accession>A0A8I2YDE6</accession>
<gene>
    <name evidence="2" type="ORF">JVT61DRAFT_13578</name>
</gene>
<dbReference type="SUPFAM" id="SSF51905">
    <property type="entry name" value="FAD/NAD(P)-binding domain"/>
    <property type="match status" value="1"/>
</dbReference>
<dbReference type="GO" id="GO:0005737">
    <property type="term" value="C:cytoplasm"/>
    <property type="evidence" value="ECO:0007669"/>
    <property type="project" value="TreeGrafter"/>
</dbReference>
<dbReference type="AlphaFoldDB" id="A0A8I2YDE6"/>
<dbReference type="OrthoDB" id="429143at2759"/>
<dbReference type="PANTHER" id="PTHR13847:SF213">
    <property type="entry name" value="DEPENDENT OXIDOREDUCTASE, PUTATIVE-RELATED"/>
    <property type="match status" value="1"/>
</dbReference>
<dbReference type="Pfam" id="PF01266">
    <property type="entry name" value="DAO"/>
    <property type="match status" value="1"/>
</dbReference>
<name>A0A8I2YDE6_9AGAM</name>
<dbReference type="InterPro" id="IPR006076">
    <property type="entry name" value="FAD-dep_OxRdtase"/>
</dbReference>
<evidence type="ECO:0000259" key="1">
    <source>
        <dbReference type="Pfam" id="PF01266"/>
    </source>
</evidence>
<organism evidence="2 3">
    <name type="scientific">Boletus reticuloceps</name>
    <dbReference type="NCBI Taxonomy" id="495285"/>
    <lineage>
        <taxon>Eukaryota</taxon>
        <taxon>Fungi</taxon>
        <taxon>Dikarya</taxon>
        <taxon>Basidiomycota</taxon>
        <taxon>Agaricomycotina</taxon>
        <taxon>Agaricomycetes</taxon>
        <taxon>Agaricomycetidae</taxon>
        <taxon>Boletales</taxon>
        <taxon>Boletineae</taxon>
        <taxon>Boletaceae</taxon>
        <taxon>Boletoideae</taxon>
        <taxon>Boletus</taxon>
    </lineage>
</organism>
<reference evidence="2" key="1">
    <citation type="submission" date="2021-03" db="EMBL/GenBank/DDBJ databases">
        <title>Evolutionary innovations through gain and loss of genes in the ectomycorrhizal Boletales.</title>
        <authorList>
            <person name="Wu G."/>
            <person name="Miyauchi S."/>
            <person name="Morin E."/>
            <person name="Yang Z.-L."/>
            <person name="Xu J."/>
            <person name="Martin F.M."/>
        </authorList>
    </citation>
    <scope>NUCLEOTIDE SEQUENCE</scope>
    <source>
        <strain evidence="2">BR01</strain>
    </source>
</reference>
<protein>
    <submittedName>
        <fullName evidence="2">FAD dependent oxidoreductase-domain-containing protein</fullName>
    </submittedName>
</protein>
<evidence type="ECO:0000313" key="2">
    <source>
        <dbReference type="EMBL" id="KAG6369806.1"/>
    </source>
</evidence>
<evidence type="ECO:0000313" key="3">
    <source>
        <dbReference type="Proteomes" id="UP000683000"/>
    </source>
</evidence>
<dbReference type="Proteomes" id="UP000683000">
    <property type="component" value="Unassembled WGS sequence"/>
</dbReference>
<proteinExistence type="predicted"/>
<keyword evidence="3" id="KW-1185">Reference proteome</keyword>
<feature type="domain" description="FAD dependent oxidoreductase" evidence="1">
    <location>
        <begin position="65"/>
        <end position="518"/>
    </location>
</feature>
<comment type="caution">
    <text evidence="2">The sequence shown here is derived from an EMBL/GenBank/DDBJ whole genome shotgun (WGS) entry which is preliminary data.</text>
</comment>
<dbReference type="Gene3D" id="3.50.50.60">
    <property type="entry name" value="FAD/NAD(P)-binding domain"/>
    <property type="match status" value="1"/>
</dbReference>